<accession>A0A2I0JZN8</accession>
<reference evidence="1 2" key="1">
    <citation type="submission" date="2017-11" db="EMBL/GenBank/DDBJ databases">
        <title>De-novo sequencing of pomegranate (Punica granatum L.) genome.</title>
        <authorList>
            <person name="Akparov Z."/>
            <person name="Amiraslanov A."/>
            <person name="Hajiyeva S."/>
            <person name="Abbasov M."/>
            <person name="Kaur K."/>
            <person name="Hamwieh A."/>
            <person name="Solovyev V."/>
            <person name="Salamov A."/>
            <person name="Braich B."/>
            <person name="Kosarev P."/>
            <person name="Mahmoud A."/>
            <person name="Hajiyev E."/>
            <person name="Babayeva S."/>
            <person name="Izzatullayeva V."/>
            <person name="Mammadov A."/>
            <person name="Mammadov A."/>
            <person name="Sharifova S."/>
            <person name="Ojaghi J."/>
            <person name="Eynullazada K."/>
            <person name="Bayramov B."/>
            <person name="Abdulazimova A."/>
            <person name="Shahmuradov I."/>
        </authorList>
    </citation>
    <scope>NUCLEOTIDE SEQUENCE [LARGE SCALE GENOMIC DNA]</scope>
    <source>
        <strain evidence="2">cv. AG2017</strain>
        <tissue evidence="1">Leaf</tissue>
    </source>
</reference>
<dbReference type="AlphaFoldDB" id="A0A2I0JZN8"/>
<evidence type="ECO:0000313" key="2">
    <source>
        <dbReference type="Proteomes" id="UP000233551"/>
    </source>
</evidence>
<name>A0A2I0JZN8_PUNGR</name>
<dbReference type="Proteomes" id="UP000233551">
    <property type="component" value="Unassembled WGS sequence"/>
</dbReference>
<gene>
    <name evidence="1" type="ORF">CRG98_017829</name>
</gene>
<sequence>MAMMVSSPPNLVGSNVFTAAYCMECLNIMGKDPNRDWRVPLDPYEPWRLTATLEGMWPRVPLDHTGPRRLLPFRSGLVPVSLSSLIAYNVLT</sequence>
<organism evidence="1 2">
    <name type="scientific">Punica granatum</name>
    <name type="common">Pomegranate</name>
    <dbReference type="NCBI Taxonomy" id="22663"/>
    <lineage>
        <taxon>Eukaryota</taxon>
        <taxon>Viridiplantae</taxon>
        <taxon>Streptophyta</taxon>
        <taxon>Embryophyta</taxon>
        <taxon>Tracheophyta</taxon>
        <taxon>Spermatophyta</taxon>
        <taxon>Magnoliopsida</taxon>
        <taxon>eudicotyledons</taxon>
        <taxon>Gunneridae</taxon>
        <taxon>Pentapetalae</taxon>
        <taxon>rosids</taxon>
        <taxon>malvids</taxon>
        <taxon>Myrtales</taxon>
        <taxon>Lythraceae</taxon>
        <taxon>Punica</taxon>
    </lineage>
</organism>
<proteinExistence type="predicted"/>
<keyword evidence="2" id="KW-1185">Reference proteome</keyword>
<evidence type="ECO:0000313" key="1">
    <source>
        <dbReference type="EMBL" id="PKI61779.1"/>
    </source>
</evidence>
<dbReference type="EMBL" id="PGOL01001007">
    <property type="protein sequence ID" value="PKI61779.1"/>
    <property type="molecule type" value="Genomic_DNA"/>
</dbReference>
<protein>
    <submittedName>
        <fullName evidence="1">Uncharacterized protein</fullName>
    </submittedName>
</protein>
<comment type="caution">
    <text evidence="1">The sequence shown here is derived from an EMBL/GenBank/DDBJ whole genome shotgun (WGS) entry which is preliminary data.</text>
</comment>